<accession>A0A835H555</accession>
<evidence type="ECO:0000313" key="4">
    <source>
        <dbReference type="Proteomes" id="UP000631114"/>
    </source>
</evidence>
<dbReference type="EMBL" id="JADFTS010000008">
    <property type="protein sequence ID" value="KAF9593690.1"/>
    <property type="molecule type" value="Genomic_DNA"/>
</dbReference>
<proteinExistence type="predicted"/>
<keyword evidence="4" id="KW-1185">Reference proteome</keyword>
<evidence type="ECO:0000313" key="3">
    <source>
        <dbReference type="EMBL" id="KAF9593690.1"/>
    </source>
</evidence>
<dbReference type="Proteomes" id="UP000631114">
    <property type="component" value="Unassembled WGS sequence"/>
</dbReference>
<dbReference type="PANTHER" id="PTHR33018">
    <property type="entry name" value="OS10G0338966 PROTEIN-RELATED"/>
    <property type="match status" value="1"/>
</dbReference>
<dbReference type="OrthoDB" id="1302097at2759"/>
<comment type="caution">
    <text evidence="3">The sequence shown here is derived from an EMBL/GenBank/DDBJ whole genome shotgun (WGS) entry which is preliminary data.</text>
</comment>
<dbReference type="PANTHER" id="PTHR33018:SF34">
    <property type="entry name" value="OS02G0472350 PROTEIN"/>
    <property type="match status" value="1"/>
</dbReference>
<dbReference type="AlphaFoldDB" id="A0A835H555"/>
<organism evidence="3 4">
    <name type="scientific">Coptis chinensis</name>
    <dbReference type="NCBI Taxonomy" id="261450"/>
    <lineage>
        <taxon>Eukaryota</taxon>
        <taxon>Viridiplantae</taxon>
        <taxon>Streptophyta</taxon>
        <taxon>Embryophyta</taxon>
        <taxon>Tracheophyta</taxon>
        <taxon>Spermatophyta</taxon>
        <taxon>Magnoliopsida</taxon>
        <taxon>Ranunculales</taxon>
        <taxon>Ranunculaceae</taxon>
        <taxon>Coptidoideae</taxon>
        <taxon>Coptis</taxon>
    </lineage>
</organism>
<gene>
    <name evidence="3" type="ORF">IFM89_024507</name>
</gene>
<name>A0A835H555_9MAGN</name>
<sequence length="518" mass="58921">MKFHILFSEHGLSLLTPVVQTHRMMITNEDMGDDATNIPGSSTSAASKKRGPSIGIEEIEGQPRPKLVMQTNRKGQPVTPIENVSEFGTRLGYIARRDIPICYDDWRHINKAIKDKVIKTLGRQFVFEYEKTIDTDYTRQKLNEAWRNYKHKLYETFVEDEDPSLVKEVAPRNIPLEDWHKFVDYCNTDKFKAMSERNKMNHEATDHAFISWQNFNCCSSEQASFGESQEVLNSIKNHISEHPELQYDLSEDAIATVVGPDKRGRYRGLGTGVCKTVLRKGDSLMKKNDGLMEANSLLERRMETMEANMDAKMSRHMEEVRGMFMSQRGAFNDNVPSPHSRASHHSTAPKAEDWSFTEGTTTDISVGRASQETHDSAPTLLNFMPRVRYEKRVGGGMQMIPSISREASLVGPSKHAPWATLKWLENAYYIGKDCELRGGWPLELVARGVVQDIDPNTEYGERTLEEGNFKVYVQVVRRPDAILPFPHNAWQRTLGQVVQGAVIWPKEFLVFASRSSSS</sequence>
<evidence type="ECO:0008006" key="5">
    <source>
        <dbReference type="Google" id="ProtNLM"/>
    </source>
</evidence>
<evidence type="ECO:0000256" key="2">
    <source>
        <dbReference type="SAM" id="MobiDB-lite"/>
    </source>
</evidence>
<feature type="region of interest" description="Disordered" evidence="2">
    <location>
        <begin position="332"/>
        <end position="352"/>
    </location>
</feature>
<protein>
    <recommendedName>
        <fullName evidence="5">Transposase Tnp1/En/Spm-like domain-containing protein</fullName>
    </recommendedName>
</protein>
<evidence type="ECO:0000256" key="1">
    <source>
        <dbReference type="SAM" id="Coils"/>
    </source>
</evidence>
<feature type="coiled-coil region" evidence="1">
    <location>
        <begin position="288"/>
        <end position="315"/>
    </location>
</feature>
<keyword evidence="1" id="KW-0175">Coiled coil</keyword>
<feature type="region of interest" description="Disordered" evidence="2">
    <location>
        <begin position="30"/>
        <end position="65"/>
    </location>
</feature>
<reference evidence="3 4" key="1">
    <citation type="submission" date="2020-10" db="EMBL/GenBank/DDBJ databases">
        <title>The Coptis chinensis genome and diversification of protoberbering-type alkaloids.</title>
        <authorList>
            <person name="Wang B."/>
            <person name="Shu S."/>
            <person name="Song C."/>
            <person name="Liu Y."/>
        </authorList>
    </citation>
    <scope>NUCLEOTIDE SEQUENCE [LARGE SCALE GENOMIC DNA]</scope>
    <source>
        <strain evidence="3">HL-2020</strain>
        <tissue evidence="3">Leaf</tissue>
    </source>
</reference>